<evidence type="ECO:0000313" key="1">
    <source>
        <dbReference type="EMBL" id="KKL23059.1"/>
    </source>
</evidence>
<organism evidence="1">
    <name type="scientific">marine sediment metagenome</name>
    <dbReference type="NCBI Taxonomy" id="412755"/>
    <lineage>
        <taxon>unclassified sequences</taxon>
        <taxon>metagenomes</taxon>
        <taxon>ecological metagenomes</taxon>
    </lineage>
</organism>
<proteinExistence type="predicted"/>
<dbReference type="AlphaFoldDB" id="A0A0F9BMH4"/>
<gene>
    <name evidence="1" type="ORF">LCGC14_2429210</name>
</gene>
<sequence length="77" mass="9180">MIFPQYLWRIAINGIPIIIRRGNDCNEPIEKSLRKDAWEYWDLEKLGPLIIGIFDSCSTEDSKQYSTNHPWDWLNVR</sequence>
<protein>
    <submittedName>
        <fullName evidence="1">Uncharacterized protein</fullName>
    </submittedName>
</protein>
<comment type="caution">
    <text evidence="1">The sequence shown here is derived from an EMBL/GenBank/DDBJ whole genome shotgun (WGS) entry which is preliminary data.</text>
</comment>
<name>A0A0F9BMH4_9ZZZZ</name>
<dbReference type="EMBL" id="LAZR01037115">
    <property type="protein sequence ID" value="KKL23059.1"/>
    <property type="molecule type" value="Genomic_DNA"/>
</dbReference>
<reference evidence="1" key="1">
    <citation type="journal article" date="2015" name="Nature">
        <title>Complex archaea that bridge the gap between prokaryotes and eukaryotes.</title>
        <authorList>
            <person name="Spang A."/>
            <person name="Saw J.H."/>
            <person name="Jorgensen S.L."/>
            <person name="Zaremba-Niedzwiedzka K."/>
            <person name="Martijn J."/>
            <person name="Lind A.E."/>
            <person name="van Eijk R."/>
            <person name="Schleper C."/>
            <person name="Guy L."/>
            <person name="Ettema T.J."/>
        </authorList>
    </citation>
    <scope>NUCLEOTIDE SEQUENCE</scope>
</reference>
<accession>A0A0F9BMH4</accession>